<keyword evidence="7" id="KW-1185">Reference proteome</keyword>
<dbReference type="SMART" id="SM00422">
    <property type="entry name" value="HTH_MERR"/>
    <property type="match status" value="1"/>
</dbReference>
<keyword evidence="2" id="KW-0805">Transcription regulation</keyword>
<evidence type="ECO:0000259" key="5">
    <source>
        <dbReference type="PROSITE" id="PS50937"/>
    </source>
</evidence>
<dbReference type="Gene3D" id="1.10.490.50">
    <property type="entry name" value="Antibiotic binding domain of TipA-like multidrug resistance regulators"/>
    <property type="match status" value="1"/>
</dbReference>
<feature type="domain" description="HTH merR-type" evidence="5">
    <location>
        <begin position="25"/>
        <end position="92"/>
    </location>
</feature>
<sequence>MNLLIDHALALDAASTSTVDIMTRSIQDVARLAGVSSRTLRHYDQIGLLPPSDTGVGGLRRYDDAALRRLQRILLLRDLGLPLTDIGTVLDEQTDEARALRDHLGSLRAEQGRLGRQIASVERTLTAIEKGDKIMAEDMLDGFDHTQHKDEVTERWGADAYAKSDAWWRGLGAEGQKAWQARTKELGDAWGEAAARGVDPTSDEAQALAARHADWLGSIPGTPGSKQGRPTKEYVVGLAEMYVADPRFAKNYGGTDGATFVRYALVAYAEREL</sequence>
<evidence type="ECO:0000256" key="2">
    <source>
        <dbReference type="ARBA" id="ARBA00023015"/>
    </source>
</evidence>
<dbReference type="InterPro" id="IPR009061">
    <property type="entry name" value="DNA-bd_dom_put_sf"/>
</dbReference>
<dbReference type="InterPro" id="IPR047057">
    <property type="entry name" value="MerR_fam"/>
</dbReference>
<dbReference type="SUPFAM" id="SSF89082">
    <property type="entry name" value="Antibiotic binding domain of TipA-like multidrug resistance regulators"/>
    <property type="match status" value="1"/>
</dbReference>
<dbReference type="EMBL" id="BAAAPM010000003">
    <property type="protein sequence ID" value="GAA1721443.1"/>
    <property type="molecule type" value="Genomic_DNA"/>
</dbReference>
<dbReference type="PANTHER" id="PTHR30204">
    <property type="entry name" value="REDOX-CYCLING DRUG-SENSING TRANSCRIPTIONAL ACTIVATOR SOXR"/>
    <property type="match status" value="1"/>
</dbReference>
<proteinExistence type="predicted"/>
<protein>
    <submittedName>
        <fullName evidence="6">TipAS antibiotic-recognition domain-containing protein</fullName>
    </submittedName>
</protein>
<dbReference type="InterPro" id="IPR000551">
    <property type="entry name" value="MerR-type_HTH_dom"/>
</dbReference>
<keyword evidence="3" id="KW-0238">DNA-binding</keyword>
<comment type="caution">
    <text evidence="6">The sequence shown here is derived from an EMBL/GenBank/DDBJ whole genome shotgun (WGS) entry which is preliminary data.</text>
</comment>
<dbReference type="Gene3D" id="1.10.1660.10">
    <property type="match status" value="1"/>
</dbReference>
<evidence type="ECO:0000256" key="1">
    <source>
        <dbReference type="ARBA" id="ARBA00022491"/>
    </source>
</evidence>
<name>A0ABP4VBC4_9MICO</name>
<dbReference type="InterPro" id="IPR012925">
    <property type="entry name" value="TipAS_dom"/>
</dbReference>
<organism evidence="6 7">
    <name type="scientific">Isoptericola hypogeus</name>
    <dbReference type="NCBI Taxonomy" id="300179"/>
    <lineage>
        <taxon>Bacteria</taxon>
        <taxon>Bacillati</taxon>
        <taxon>Actinomycetota</taxon>
        <taxon>Actinomycetes</taxon>
        <taxon>Micrococcales</taxon>
        <taxon>Promicromonosporaceae</taxon>
        <taxon>Isoptericola</taxon>
    </lineage>
</organism>
<evidence type="ECO:0000313" key="7">
    <source>
        <dbReference type="Proteomes" id="UP001501138"/>
    </source>
</evidence>
<dbReference type="InterPro" id="IPR036244">
    <property type="entry name" value="TipA-like_antibiotic-bd"/>
</dbReference>
<dbReference type="SUPFAM" id="SSF46955">
    <property type="entry name" value="Putative DNA-binding domain"/>
    <property type="match status" value="1"/>
</dbReference>
<gene>
    <name evidence="6" type="ORF">GCM10009809_16380</name>
</gene>
<reference evidence="7" key="1">
    <citation type="journal article" date="2019" name="Int. J. Syst. Evol. Microbiol.">
        <title>The Global Catalogue of Microorganisms (GCM) 10K type strain sequencing project: providing services to taxonomists for standard genome sequencing and annotation.</title>
        <authorList>
            <consortium name="The Broad Institute Genomics Platform"/>
            <consortium name="The Broad Institute Genome Sequencing Center for Infectious Disease"/>
            <person name="Wu L."/>
            <person name="Ma J."/>
        </authorList>
    </citation>
    <scope>NUCLEOTIDE SEQUENCE [LARGE SCALE GENOMIC DNA]</scope>
    <source>
        <strain evidence="7">JCM 15589</strain>
    </source>
</reference>
<evidence type="ECO:0000256" key="3">
    <source>
        <dbReference type="ARBA" id="ARBA00023125"/>
    </source>
</evidence>
<keyword evidence="4" id="KW-0804">Transcription</keyword>
<keyword evidence="1" id="KW-0678">Repressor</keyword>
<evidence type="ECO:0000313" key="6">
    <source>
        <dbReference type="EMBL" id="GAA1721443.1"/>
    </source>
</evidence>
<dbReference type="Pfam" id="PF07739">
    <property type="entry name" value="TipAS"/>
    <property type="match status" value="1"/>
</dbReference>
<evidence type="ECO:0000256" key="4">
    <source>
        <dbReference type="ARBA" id="ARBA00023163"/>
    </source>
</evidence>
<dbReference type="PROSITE" id="PS50937">
    <property type="entry name" value="HTH_MERR_2"/>
    <property type="match status" value="1"/>
</dbReference>
<dbReference type="Proteomes" id="UP001501138">
    <property type="component" value="Unassembled WGS sequence"/>
</dbReference>
<accession>A0ABP4VBC4</accession>
<dbReference type="PRINTS" id="PR00040">
    <property type="entry name" value="HTHMERR"/>
</dbReference>
<dbReference type="Pfam" id="PF13411">
    <property type="entry name" value="MerR_1"/>
    <property type="match status" value="1"/>
</dbReference>
<dbReference type="PANTHER" id="PTHR30204:SF69">
    <property type="entry name" value="MERR-FAMILY TRANSCRIPTIONAL REGULATOR"/>
    <property type="match status" value="1"/>
</dbReference>